<dbReference type="GO" id="GO:0070979">
    <property type="term" value="P:protein K11-linked ubiquitination"/>
    <property type="evidence" value="ECO:0007669"/>
    <property type="project" value="TreeGrafter"/>
</dbReference>
<dbReference type="PANTHER" id="PTHR13260:SF0">
    <property type="entry name" value="ANAPHASE-PROMOTING COMPLEX SUBUNIT 4"/>
    <property type="match status" value="1"/>
</dbReference>
<evidence type="ECO:0000256" key="4">
    <source>
        <dbReference type="ARBA" id="ARBA00022786"/>
    </source>
</evidence>
<evidence type="ECO:0000313" key="8">
    <source>
        <dbReference type="EMBL" id="RXK35659.1"/>
    </source>
</evidence>
<dbReference type="GO" id="GO:0051301">
    <property type="term" value="P:cell division"/>
    <property type="evidence" value="ECO:0007669"/>
    <property type="project" value="UniProtKB-KW"/>
</dbReference>
<keyword evidence="2" id="KW-0132">Cell division</keyword>
<reference evidence="8 9" key="1">
    <citation type="submission" date="2016-06" db="EMBL/GenBank/DDBJ databases">
        <title>Evolution of pathogenesis and genome organization in the Tremellales.</title>
        <authorList>
            <person name="Cuomo C."/>
            <person name="Litvintseva A."/>
            <person name="Heitman J."/>
            <person name="Chen Y."/>
            <person name="Sun S."/>
            <person name="Springer D."/>
            <person name="Dromer F."/>
            <person name="Young S."/>
            <person name="Zeng Q."/>
            <person name="Chapman S."/>
            <person name="Gujja S."/>
            <person name="Saif S."/>
            <person name="Birren B."/>
        </authorList>
    </citation>
    <scope>NUCLEOTIDE SEQUENCE [LARGE SCALE GENOMIC DNA]</scope>
    <source>
        <strain evidence="8 9">ATCC 28783</strain>
    </source>
</reference>
<dbReference type="Proteomes" id="UP000289152">
    <property type="component" value="Unassembled WGS sequence"/>
</dbReference>
<evidence type="ECO:0000256" key="6">
    <source>
        <dbReference type="SAM" id="MobiDB-lite"/>
    </source>
</evidence>
<feature type="region of interest" description="Disordered" evidence="6">
    <location>
        <begin position="736"/>
        <end position="755"/>
    </location>
</feature>
<dbReference type="OrthoDB" id="10259843at2759"/>
<feature type="domain" description="Anaphase-promoting complex subunit 4 long" evidence="7">
    <location>
        <begin position="218"/>
        <end position="404"/>
    </location>
</feature>
<dbReference type="STRING" id="5217.A0A4Q1BA67"/>
<keyword evidence="3" id="KW-0498">Mitosis</keyword>
<sequence>MDLVVLLSSPPSPSPSSLKGKEKQVSVEKTKVSLWRMTGSKVWEVQTEGRIFGLVWSLDGLHLSLLTVRVEDYSAKVHHISVHDGRTERVVLIGSLQASAEEKEDLEDGSRWWDMTWTCEDGRSDWPADKPGSTLMMIDSLPRVTPVQPPKPQNVLPFMLVKPIVDPSTLGPHHKLDTFPALLPSQTLIPPDILHLVSPKGTSQIGLLTGTFPVPFGSSSGRLLLLARISDKMAQLLDVVLKGVEAAEASFRDAEKQTVIWREELEICGDQQGMTKDDVHADLFRLLMTGRHGAAIGDWLGNRLTGRAMTKWEMSALTGFKAIGKVISESITPALEYLILLLEELRGWSLLPSSEIDKTSVIRTLDAASGMTVLMERIRQEAEAEMLASADFIKWLKYEIARTTSHDPNTDTLPSTTYDVKTVWSFLTHGFLGSTLSSYFPQGATKLSDPLPVEASTQSSVSSTSLKDVLKTTLQGLSHHPEGSAGIFASPPMPQEESFTSSHILSSPEPTPAEAEISTRASSPDSIDPENRRQEGEEVIEREIESEPWIWATSLVERCEGLIRSAVEAKSGPLRSTKKWQDPGGNTTWICLVPRPRSVVWLVAIAPDGSCRATAFRMSDTEQRLSCLALDFFDDTELVLLLANRGGESQRYLATMEYPGLEESLAPVPPGRTLSDLTNLHLDPTALAVIPLARCRPLDMTAVAEEERPALALNGRQGRRVGCVSMGDGRIVQVFDMDEDEGEDEEEEEDADMDD</sequence>
<dbReference type="GO" id="GO:0031145">
    <property type="term" value="P:anaphase-promoting complex-dependent catabolic process"/>
    <property type="evidence" value="ECO:0007669"/>
    <property type="project" value="InterPro"/>
</dbReference>
<gene>
    <name evidence="8" type="ORF">M231_07089</name>
</gene>
<dbReference type="InParanoid" id="A0A4Q1BA67"/>
<keyword evidence="5" id="KW-0131">Cell cycle</keyword>
<dbReference type="GO" id="GO:0005680">
    <property type="term" value="C:anaphase-promoting complex"/>
    <property type="evidence" value="ECO:0007669"/>
    <property type="project" value="InterPro"/>
</dbReference>
<keyword evidence="9" id="KW-1185">Reference proteome</keyword>
<dbReference type="InterPro" id="IPR024789">
    <property type="entry name" value="APC4"/>
</dbReference>
<proteinExistence type="predicted"/>
<feature type="region of interest" description="Disordered" evidence="6">
    <location>
        <begin position="1"/>
        <end position="23"/>
    </location>
</feature>
<keyword evidence="4" id="KW-0833">Ubl conjugation pathway</keyword>
<feature type="compositionally biased region" description="Basic and acidic residues" evidence="6">
    <location>
        <begin position="529"/>
        <end position="540"/>
    </location>
</feature>
<evidence type="ECO:0000256" key="5">
    <source>
        <dbReference type="ARBA" id="ARBA00023306"/>
    </source>
</evidence>
<organism evidence="8 9">
    <name type="scientific">Tremella mesenterica</name>
    <name type="common">Jelly fungus</name>
    <dbReference type="NCBI Taxonomy" id="5217"/>
    <lineage>
        <taxon>Eukaryota</taxon>
        <taxon>Fungi</taxon>
        <taxon>Dikarya</taxon>
        <taxon>Basidiomycota</taxon>
        <taxon>Agaricomycotina</taxon>
        <taxon>Tremellomycetes</taxon>
        <taxon>Tremellales</taxon>
        <taxon>Tremellaceae</taxon>
        <taxon>Tremella</taxon>
    </lineage>
</organism>
<evidence type="ECO:0000313" key="9">
    <source>
        <dbReference type="Proteomes" id="UP000289152"/>
    </source>
</evidence>
<name>A0A4Q1BA67_TREME</name>
<comment type="caution">
    <text evidence="8">The sequence shown here is derived from an EMBL/GenBank/DDBJ whole genome shotgun (WGS) entry which is preliminary data.</text>
</comment>
<evidence type="ECO:0000256" key="2">
    <source>
        <dbReference type="ARBA" id="ARBA00022618"/>
    </source>
</evidence>
<dbReference type="VEuPathDB" id="FungiDB:TREMEDRAFT_66648"/>
<dbReference type="EMBL" id="SDIL01000127">
    <property type="protein sequence ID" value="RXK35659.1"/>
    <property type="molecule type" value="Genomic_DNA"/>
</dbReference>
<dbReference type="Pfam" id="PF12896">
    <property type="entry name" value="ANAPC4"/>
    <property type="match status" value="1"/>
</dbReference>
<evidence type="ECO:0000259" key="7">
    <source>
        <dbReference type="Pfam" id="PF12896"/>
    </source>
</evidence>
<feature type="region of interest" description="Disordered" evidence="6">
    <location>
        <begin position="480"/>
        <end position="540"/>
    </location>
</feature>
<dbReference type="AlphaFoldDB" id="A0A4Q1BA67"/>
<dbReference type="GO" id="GO:0034399">
    <property type="term" value="C:nuclear periphery"/>
    <property type="evidence" value="ECO:0007669"/>
    <property type="project" value="TreeGrafter"/>
</dbReference>
<dbReference type="InterPro" id="IPR024790">
    <property type="entry name" value="APC4_long_dom"/>
</dbReference>
<evidence type="ECO:0000256" key="1">
    <source>
        <dbReference type="ARBA" id="ARBA00016067"/>
    </source>
</evidence>
<evidence type="ECO:0000256" key="3">
    <source>
        <dbReference type="ARBA" id="ARBA00022776"/>
    </source>
</evidence>
<protein>
    <recommendedName>
        <fullName evidence="1">Anaphase-promoting complex subunit 4</fullName>
    </recommendedName>
</protein>
<accession>A0A4Q1BA67</accession>
<dbReference type="PANTHER" id="PTHR13260">
    <property type="entry name" value="ANAPHASE PROMOTING COMPLEX SUBUNIT 4 APC4"/>
    <property type="match status" value="1"/>
</dbReference>